<dbReference type="PANTHER" id="PTHR47331:SF1">
    <property type="entry name" value="GAG-LIKE PROTEIN"/>
    <property type="match status" value="1"/>
</dbReference>
<protein>
    <recommendedName>
        <fullName evidence="1">Reverse transcriptase domain-containing protein</fullName>
    </recommendedName>
</protein>
<dbReference type="EMBL" id="CACRXK020000978">
    <property type="protein sequence ID" value="CAB3986201.1"/>
    <property type="molecule type" value="Genomic_DNA"/>
</dbReference>
<sequence>MDILVERGVVRILDSKMPVSLERRKVAVTGDISKMFNQIEMSEADQRFHRFIWRYGNESCSAPFAFQWKRVLFGDTCSPDFAMFVIRMLANVKENAQPIGAKALKENTYIDDVANSVSEPEEAKRTITEVDSIVAMDKFSIKAWNSNHAAVDKNPPENEEFVAPLKHKSTPKKELMGAIAMSRLVEEVSSRFIPFVATRIQEFQDSHGNVKEELRYVPSKLNPADDLTKPIPVEALKHWHQGPDFLKQPESSWTKFDDKLETDSEILEKPKPKTFSFVEALVEESSVNVVEELGSAKQIVIKLCQASLYEDLEKTRRKYFKHDIRVDAFGVLRSGGRLDQSNLPDELKHPVILPAGSQLVRLLAEHCHRKFKHQGYRVVIANLRLEGILIVGGRKLLKSVAARCFFCRIRRKKFLQQRMGELPSFRIQPKLAPFTSVAMDFFGHLKVKQSRNVAVDGSVLIITCATTRCIHLELCLTQDTNSF</sequence>
<dbReference type="PANTHER" id="PTHR47331">
    <property type="entry name" value="PHD-TYPE DOMAIN-CONTAINING PROTEIN"/>
    <property type="match status" value="1"/>
</dbReference>
<dbReference type="InterPro" id="IPR000477">
    <property type="entry name" value="RT_dom"/>
</dbReference>
<accession>A0A7D9HMB2</accession>
<dbReference type="OrthoDB" id="5985232at2759"/>
<comment type="caution">
    <text evidence="2">The sequence shown here is derived from an EMBL/GenBank/DDBJ whole genome shotgun (WGS) entry which is preliminary data.</text>
</comment>
<organism evidence="2 3">
    <name type="scientific">Paramuricea clavata</name>
    <name type="common">Red gorgonian</name>
    <name type="synonym">Violescent sea-whip</name>
    <dbReference type="NCBI Taxonomy" id="317549"/>
    <lineage>
        <taxon>Eukaryota</taxon>
        <taxon>Metazoa</taxon>
        <taxon>Cnidaria</taxon>
        <taxon>Anthozoa</taxon>
        <taxon>Octocorallia</taxon>
        <taxon>Malacalcyonacea</taxon>
        <taxon>Plexauridae</taxon>
        <taxon>Paramuricea</taxon>
    </lineage>
</organism>
<proteinExistence type="predicted"/>
<evidence type="ECO:0000259" key="1">
    <source>
        <dbReference type="Pfam" id="PF00078"/>
    </source>
</evidence>
<dbReference type="Pfam" id="PF00078">
    <property type="entry name" value="RVT_1"/>
    <property type="match status" value="1"/>
</dbReference>
<evidence type="ECO:0000313" key="2">
    <source>
        <dbReference type="EMBL" id="CAB3986201.1"/>
    </source>
</evidence>
<keyword evidence="3" id="KW-1185">Reference proteome</keyword>
<dbReference type="SUPFAM" id="SSF56672">
    <property type="entry name" value="DNA/RNA polymerases"/>
    <property type="match status" value="1"/>
</dbReference>
<dbReference type="AlphaFoldDB" id="A0A7D9HMB2"/>
<dbReference type="Proteomes" id="UP001152795">
    <property type="component" value="Unassembled WGS sequence"/>
</dbReference>
<feature type="domain" description="Reverse transcriptase" evidence="1">
    <location>
        <begin position="22"/>
        <end position="142"/>
    </location>
</feature>
<name>A0A7D9HMB2_PARCT</name>
<reference evidence="2" key="1">
    <citation type="submission" date="2020-04" db="EMBL/GenBank/DDBJ databases">
        <authorList>
            <person name="Alioto T."/>
            <person name="Alioto T."/>
            <person name="Gomez Garrido J."/>
        </authorList>
    </citation>
    <scope>NUCLEOTIDE SEQUENCE</scope>
    <source>
        <strain evidence="2">A484AB</strain>
    </source>
</reference>
<evidence type="ECO:0000313" key="3">
    <source>
        <dbReference type="Proteomes" id="UP001152795"/>
    </source>
</evidence>
<dbReference type="InterPro" id="IPR043502">
    <property type="entry name" value="DNA/RNA_pol_sf"/>
</dbReference>
<gene>
    <name evidence="2" type="ORF">PACLA_8A052181</name>
</gene>